<keyword evidence="1" id="KW-1133">Transmembrane helix</keyword>
<evidence type="ECO:0000313" key="2">
    <source>
        <dbReference type="EMBL" id="QVL31563.1"/>
    </source>
</evidence>
<dbReference type="EMBL" id="CP074694">
    <property type="protein sequence ID" value="QVL31563.1"/>
    <property type="molecule type" value="Genomic_DNA"/>
</dbReference>
<evidence type="ECO:0008006" key="4">
    <source>
        <dbReference type="Google" id="ProtNLM"/>
    </source>
</evidence>
<gene>
    <name evidence="2" type="ORF">KIH39_22380</name>
</gene>
<evidence type="ECO:0000256" key="1">
    <source>
        <dbReference type="SAM" id="Phobius"/>
    </source>
</evidence>
<feature type="transmembrane region" description="Helical" evidence="1">
    <location>
        <begin position="157"/>
        <end position="178"/>
    </location>
</feature>
<keyword evidence="1" id="KW-0812">Transmembrane</keyword>
<proteinExistence type="predicted"/>
<name>A0A8E6B6Q4_9BACT</name>
<reference evidence="2" key="1">
    <citation type="submission" date="2021-05" db="EMBL/GenBank/DDBJ databases">
        <title>Complete genome sequence of the cellulolytic planctomycete Telmatocola sphagniphila SP2T and characterization of the first cellulase from planctomycetes.</title>
        <authorList>
            <person name="Rakitin A.L."/>
            <person name="Beletsky A.V."/>
            <person name="Naumoff D.G."/>
            <person name="Kulichevskaya I.S."/>
            <person name="Mardanov A.V."/>
            <person name="Ravin N.V."/>
            <person name="Dedysh S.N."/>
        </authorList>
    </citation>
    <scope>NUCLEOTIDE SEQUENCE</scope>
    <source>
        <strain evidence="2">SP2T</strain>
    </source>
</reference>
<dbReference type="Proteomes" id="UP000676194">
    <property type="component" value="Chromosome"/>
</dbReference>
<dbReference type="RefSeq" id="WP_213495576.1">
    <property type="nucleotide sequence ID" value="NZ_CP074694.1"/>
</dbReference>
<dbReference type="AlphaFoldDB" id="A0A8E6B6Q4"/>
<keyword evidence="1" id="KW-0472">Membrane</keyword>
<protein>
    <recommendedName>
        <fullName evidence="4">DUF4352 domain-containing protein</fullName>
    </recommendedName>
</protein>
<evidence type="ECO:0000313" key="3">
    <source>
        <dbReference type="Proteomes" id="UP000676194"/>
    </source>
</evidence>
<keyword evidence="3" id="KW-1185">Reference proteome</keyword>
<accession>A0A8E6B6Q4</accession>
<organism evidence="2 3">
    <name type="scientific">Telmatocola sphagniphila</name>
    <dbReference type="NCBI Taxonomy" id="1123043"/>
    <lineage>
        <taxon>Bacteria</taxon>
        <taxon>Pseudomonadati</taxon>
        <taxon>Planctomycetota</taxon>
        <taxon>Planctomycetia</taxon>
        <taxon>Gemmatales</taxon>
        <taxon>Gemmataceae</taxon>
    </lineage>
</organism>
<sequence>MPFTAVCTYCGKGKVRAPRKMIGRSATCPSCNMSFTLSMPDSSADAEDKSELEINIPVNNLSSLAVPAPSTRSSDIRERLVTMHEPVTQDTIPSVTVNAPTTPSIPAIPSLPAIAPSVPMTFAPPSDPNLSLIPGLIGLSLGGLALLSTQVTVYGRWIALGLSAIGLIFGLLAIINVYLEKRIPFAATGLNALILFLVLLFPGWLGQKPLWVFEKVEDPTIVRAVDPSTGLGITADWIDIAKSTWQQDDVRISLASITAGPVEFTNAQNQRRVTKDRFLQITLKLENFGVSRKIDFRGWEINPKPPEVAPKLTDSEGRMIAFKALETGAEVPGWQPAPATLFPGKSSQQLFLFEIPEKGIQYLHFELPGSPFGGKDPVRLQIPRASLPWK</sequence>
<feature type="transmembrane region" description="Helical" evidence="1">
    <location>
        <begin position="185"/>
        <end position="205"/>
    </location>
</feature>
<dbReference type="KEGG" id="tsph:KIH39_22380"/>
<feature type="transmembrane region" description="Helical" evidence="1">
    <location>
        <begin position="130"/>
        <end position="151"/>
    </location>
</feature>